<name>A0A177AT88_9BILA</name>
<organism evidence="7 8">
    <name type="scientific">Intoshia linei</name>
    <dbReference type="NCBI Taxonomy" id="1819745"/>
    <lineage>
        <taxon>Eukaryota</taxon>
        <taxon>Metazoa</taxon>
        <taxon>Spiralia</taxon>
        <taxon>Lophotrochozoa</taxon>
        <taxon>Mesozoa</taxon>
        <taxon>Orthonectida</taxon>
        <taxon>Rhopaluridae</taxon>
        <taxon>Intoshia</taxon>
    </lineage>
</organism>
<accession>A0A177AT88</accession>
<dbReference type="Gene3D" id="1.10.472.80">
    <property type="entry name" value="Ypt/Rab-GAP domain of gyp1p, domain 3"/>
    <property type="match status" value="1"/>
</dbReference>
<evidence type="ECO:0000256" key="4">
    <source>
        <dbReference type="ARBA" id="ARBA00023034"/>
    </source>
</evidence>
<dbReference type="SUPFAM" id="SSF52821">
    <property type="entry name" value="Rhodanese/Cell cycle control phosphatase"/>
    <property type="match status" value="1"/>
</dbReference>
<evidence type="ECO:0000256" key="5">
    <source>
        <dbReference type="SAM" id="MobiDB-lite"/>
    </source>
</evidence>
<dbReference type="Proteomes" id="UP000078046">
    <property type="component" value="Unassembled WGS sequence"/>
</dbReference>
<dbReference type="AlphaFoldDB" id="A0A177AT88"/>
<dbReference type="GO" id="GO:0005829">
    <property type="term" value="C:cytosol"/>
    <property type="evidence" value="ECO:0007669"/>
    <property type="project" value="GOC"/>
</dbReference>
<feature type="compositionally biased region" description="Acidic residues" evidence="5">
    <location>
        <begin position="1"/>
        <end position="10"/>
    </location>
</feature>
<feature type="region of interest" description="Disordered" evidence="5">
    <location>
        <begin position="1"/>
        <end position="32"/>
    </location>
</feature>
<keyword evidence="3" id="KW-0217">Developmental protein</keyword>
<keyword evidence="4" id="KW-0333">Golgi apparatus</keyword>
<dbReference type="PROSITE" id="PS50206">
    <property type="entry name" value="RHODANESE_3"/>
    <property type="match status" value="1"/>
</dbReference>
<comment type="subcellular location">
    <subcellularLocation>
        <location evidence="1">Golgi apparatus</location>
        <location evidence="1">trans-Golgi network</location>
    </subcellularLocation>
</comment>
<feature type="compositionally biased region" description="Polar residues" evidence="5">
    <location>
        <begin position="11"/>
        <end position="32"/>
    </location>
</feature>
<dbReference type="Gene3D" id="3.40.250.10">
    <property type="entry name" value="Rhodanese-like domain"/>
    <property type="match status" value="1"/>
</dbReference>
<protein>
    <recommendedName>
        <fullName evidence="2">TBC1 domain family member 23</fullName>
    </recommendedName>
</protein>
<evidence type="ECO:0000256" key="3">
    <source>
        <dbReference type="ARBA" id="ARBA00022473"/>
    </source>
</evidence>
<dbReference type="GO" id="GO:0005802">
    <property type="term" value="C:trans-Golgi network"/>
    <property type="evidence" value="ECO:0007669"/>
    <property type="project" value="TreeGrafter"/>
</dbReference>
<reference evidence="7 8" key="1">
    <citation type="submission" date="2016-04" db="EMBL/GenBank/DDBJ databases">
        <title>The genome of Intoshia linei affirms orthonectids as highly simplified spiralians.</title>
        <authorList>
            <person name="Mikhailov K.V."/>
            <person name="Slusarev G.S."/>
            <person name="Nikitin M.A."/>
            <person name="Logacheva M.D."/>
            <person name="Penin A."/>
            <person name="Aleoshin V."/>
            <person name="Panchin Y.V."/>
        </authorList>
    </citation>
    <scope>NUCLEOTIDE SEQUENCE [LARGE SCALE GENOMIC DNA]</scope>
    <source>
        <strain evidence="7">Intl2013</strain>
        <tissue evidence="7">Whole animal</tissue>
    </source>
</reference>
<dbReference type="InterPro" id="IPR036873">
    <property type="entry name" value="Rhodanese-like_dom_sf"/>
</dbReference>
<dbReference type="SUPFAM" id="SSF47923">
    <property type="entry name" value="Ypt/Rab-GAP domain of gyp1p"/>
    <property type="match status" value="1"/>
</dbReference>
<dbReference type="InterPro" id="IPR035969">
    <property type="entry name" value="Rab-GAP_TBC_sf"/>
</dbReference>
<keyword evidence="8" id="KW-1185">Reference proteome</keyword>
<dbReference type="PANTHER" id="PTHR13297:SF5">
    <property type="entry name" value="TBC1 DOMAIN FAMILY MEMBER 23"/>
    <property type="match status" value="1"/>
</dbReference>
<dbReference type="InterPro" id="IPR001763">
    <property type="entry name" value="Rhodanese-like_dom"/>
</dbReference>
<comment type="caution">
    <text evidence="7">The sequence shown here is derived from an EMBL/GenBank/DDBJ whole genome shotgun (WGS) entry which is preliminary data.</text>
</comment>
<dbReference type="Pfam" id="PF00566">
    <property type="entry name" value="RabGAP-TBC"/>
    <property type="match status" value="1"/>
</dbReference>
<dbReference type="OrthoDB" id="73307at2759"/>
<dbReference type="InterPro" id="IPR000195">
    <property type="entry name" value="Rab-GAP-TBC_dom"/>
</dbReference>
<evidence type="ECO:0000256" key="1">
    <source>
        <dbReference type="ARBA" id="ARBA00004601"/>
    </source>
</evidence>
<evidence type="ECO:0000313" key="8">
    <source>
        <dbReference type="Proteomes" id="UP000078046"/>
    </source>
</evidence>
<sequence length="851" mass="98880">MSFDSLENDENVSSLNDSTGIEDSNGTNDSFSDLNESIKNLIFSDDETKPKKPIKKDNDSINIESQLLIKPILLKEFLKLNKIKIADIVFDEIYNLTNQQILHNDVTSFSVDEKVAKINSNYSSDLEAIVTCYYKENSEAGKDGEYNKDDYICFIVFPLLFLNYSKSDIYNTTTSILNYYVPYQCNDSFNFLRFLLYFHDPQLASLFDTESKNVEPVFNSWMYTLFSIDSFPVELTHLWAFYFQNADQFMIFYLIIVLCINSRDEIIAGYHESKRVDEILRNLPKNINCNDVIDFISLAKYYISQTPYSFRVWYQDTIFQKHTDNSTLGIDEKSVSSDETCTNIREGDTINIYVPVKFYSPLCFTVSPSEVFDSLIYCDRMNYHKFFILDCRQANQFNFNGHLYNSYHIDVSLLIQSPKEFTTAIEAMLSLRSNAATDVILLVDEGNDPDPNTQMAMSDTNMLLSHLLKMNTKRVCLLDNGYRAYHQYVKNIVVDNNKKKFNSIRNHNVKMCQYCCKIESTNESKENEKSYFDLLVLKSTNIKNKVTDFIKENVDSYSTSSQDSSIFNKYESGQLHHPINVTDLIHSCNEINENVFFTCKLFVNNKVYNCYLLVTKMRLMVYRNLTTFSNKCILIASRYLVEIKSISAKKRDPNIITLRFYTIEYMKKQNVRFIQQMQQNLYLNYLNVGNTSQKKHDIDCNNIVDDKMQSNELENPSNLNSSLNSEAFDYVQNDNDVKSGWLNESLNVDNTKSNSINSKKTLLGTFSKFIENKVKNISFEEKSMQNTFTYDSFDLITTSTHRKRSEEKLFTWCFCINDAGDAVRHIKYNIIECNKLFKSKCDIKSDNSVVS</sequence>
<evidence type="ECO:0000259" key="6">
    <source>
        <dbReference type="PROSITE" id="PS50206"/>
    </source>
</evidence>
<evidence type="ECO:0000256" key="2">
    <source>
        <dbReference type="ARBA" id="ARBA00014207"/>
    </source>
</evidence>
<feature type="domain" description="Rhodanese" evidence="6">
    <location>
        <begin position="382"/>
        <end position="494"/>
    </location>
</feature>
<evidence type="ECO:0000313" key="7">
    <source>
        <dbReference type="EMBL" id="OAF65216.1"/>
    </source>
</evidence>
<dbReference type="Pfam" id="PF00581">
    <property type="entry name" value="Rhodanese"/>
    <property type="match status" value="1"/>
</dbReference>
<dbReference type="EMBL" id="LWCA01001392">
    <property type="protein sequence ID" value="OAF65216.1"/>
    <property type="molecule type" value="Genomic_DNA"/>
</dbReference>
<gene>
    <name evidence="7" type="ORF">A3Q56_07057</name>
</gene>
<proteinExistence type="predicted"/>
<dbReference type="GO" id="GO:0099041">
    <property type="term" value="P:vesicle tethering to Golgi"/>
    <property type="evidence" value="ECO:0007669"/>
    <property type="project" value="TreeGrafter"/>
</dbReference>
<dbReference type="PANTHER" id="PTHR13297">
    <property type="entry name" value="TBC1 DOMAIN FAMILY MEMBER 23-RELATED"/>
    <property type="match status" value="1"/>
</dbReference>
<dbReference type="GO" id="GO:0042147">
    <property type="term" value="P:retrograde transport, endosome to Golgi"/>
    <property type="evidence" value="ECO:0007669"/>
    <property type="project" value="InterPro"/>
</dbReference>
<dbReference type="InterPro" id="IPR039755">
    <property type="entry name" value="TBC1D23"/>
</dbReference>